<dbReference type="EMBL" id="OU895879">
    <property type="protein sequence ID" value="CAG9807024.1"/>
    <property type="molecule type" value="Genomic_DNA"/>
</dbReference>
<comment type="subcellular location">
    <subcellularLocation>
        <location evidence="1">Mitochondrion</location>
    </subcellularLocation>
</comment>
<dbReference type="PANTHER" id="PTHR21026:SF2">
    <property type="entry name" value="LARGE RIBOSOMAL SUBUNIT PROTEIN BL32M"/>
    <property type="match status" value="1"/>
</dbReference>
<evidence type="ECO:0000256" key="6">
    <source>
        <dbReference type="ARBA" id="ARBA00023274"/>
    </source>
</evidence>
<reference evidence="10" key="2">
    <citation type="submission" date="2022-10" db="EMBL/GenBank/DDBJ databases">
        <authorList>
            <consortium name="ENA_rothamsted_submissions"/>
            <consortium name="culmorum"/>
            <person name="King R."/>
        </authorList>
    </citation>
    <scope>NUCLEOTIDE SEQUENCE</scope>
</reference>
<comment type="function">
    <text evidence="9">Component of the mitochondrial large ribosomal subunit (mt-LSU). The mitochondrial ribosome (mitoribosome) is a large ribonucleoprotein complex responsible for the synthesis of proteins inside mitochondria.</text>
</comment>
<evidence type="ECO:0000256" key="9">
    <source>
        <dbReference type="ARBA" id="ARBA00045766"/>
    </source>
</evidence>
<keyword evidence="4" id="KW-0689">Ribosomal protein</keyword>
<dbReference type="PANTHER" id="PTHR21026">
    <property type="entry name" value="39S RIBOSOMAL PROTEIN L32, MITOCHONDRIAL"/>
    <property type="match status" value="1"/>
</dbReference>
<protein>
    <recommendedName>
        <fullName evidence="7">Large ribosomal subunit protein bL32m</fullName>
    </recommendedName>
    <alternativeName>
        <fullName evidence="8">39S ribosomal protein L32, mitochondrial</fullName>
    </alternativeName>
</protein>
<organism evidence="10 11">
    <name type="scientific">Chironomus riparius</name>
    <dbReference type="NCBI Taxonomy" id="315576"/>
    <lineage>
        <taxon>Eukaryota</taxon>
        <taxon>Metazoa</taxon>
        <taxon>Ecdysozoa</taxon>
        <taxon>Arthropoda</taxon>
        <taxon>Hexapoda</taxon>
        <taxon>Insecta</taxon>
        <taxon>Pterygota</taxon>
        <taxon>Neoptera</taxon>
        <taxon>Endopterygota</taxon>
        <taxon>Diptera</taxon>
        <taxon>Nematocera</taxon>
        <taxon>Chironomoidea</taxon>
        <taxon>Chironomidae</taxon>
        <taxon>Chironominae</taxon>
        <taxon>Chironomus</taxon>
    </lineage>
</organism>
<evidence type="ECO:0000256" key="1">
    <source>
        <dbReference type="ARBA" id="ARBA00004173"/>
    </source>
</evidence>
<evidence type="ECO:0000256" key="7">
    <source>
        <dbReference type="ARBA" id="ARBA00039935"/>
    </source>
</evidence>
<accession>A0A9N9S0S6</accession>
<gene>
    <name evidence="10" type="ORF">CHIRRI_LOCUS9876</name>
</gene>
<keyword evidence="6" id="KW-0687">Ribonucleoprotein</keyword>
<comment type="similarity">
    <text evidence="2">Belongs to the bacterial ribosomal protein bL32 family.</text>
</comment>
<keyword evidence="5" id="KW-0496">Mitochondrion</keyword>
<dbReference type="OrthoDB" id="2014905at2759"/>
<evidence type="ECO:0000313" key="10">
    <source>
        <dbReference type="EMBL" id="CAG9807024.1"/>
    </source>
</evidence>
<evidence type="ECO:0000256" key="8">
    <source>
        <dbReference type="ARBA" id="ARBA00042577"/>
    </source>
</evidence>
<keyword evidence="11" id="KW-1185">Reference proteome</keyword>
<dbReference type="Proteomes" id="UP001153620">
    <property type="component" value="Chromosome 3"/>
</dbReference>
<dbReference type="GO" id="GO:0003735">
    <property type="term" value="F:structural constituent of ribosome"/>
    <property type="evidence" value="ECO:0007669"/>
    <property type="project" value="TreeGrafter"/>
</dbReference>
<proteinExistence type="inferred from homology"/>
<sequence length="209" mass="23833">MNRLISEIAVILRQAENIIPSLFGRYPFPPEPLTVLANQHPEVPSKQPFSLKDLIGDGFLFAVPVFRRTLEVRKTRKIGIPYRGGPEGLKTLQKKPYIKVCNACGHYHERDCLCPNCYAKIKDETNEIKEKIIKELKLDPVDKEVVVLYDGEKAQQSPEFWNGKRIVEMEKARPQWFSKNLMQKSTQPNAETKELDISSTIVGKPSNIG</sequence>
<evidence type="ECO:0000256" key="4">
    <source>
        <dbReference type="ARBA" id="ARBA00022980"/>
    </source>
</evidence>
<evidence type="ECO:0000256" key="3">
    <source>
        <dbReference type="ARBA" id="ARBA00022946"/>
    </source>
</evidence>
<dbReference type="InterPro" id="IPR051991">
    <property type="entry name" value="Mitoribosomal_protein_bL32"/>
</dbReference>
<name>A0A9N9S0S6_9DIPT</name>
<dbReference type="AlphaFoldDB" id="A0A9N9S0S6"/>
<reference evidence="10" key="1">
    <citation type="submission" date="2022-01" db="EMBL/GenBank/DDBJ databases">
        <authorList>
            <person name="King R."/>
        </authorList>
    </citation>
    <scope>NUCLEOTIDE SEQUENCE</scope>
</reference>
<keyword evidence="3" id="KW-0809">Transit peptide</keyword>
<evidence type="ECO:0000256" key="5">
    <source>
        <dbReference type="ARBA" id="ARBA00023128"/>
    </source>
</evidence>
<dbReference type="SUPFAM" id="SSF57829">
    <property type="entry name" value="Zn-binding ribosomal proteins"/>
    <property type="match status" value="1"/>
</dbReference>
<evidence type="ECO:0000313" key="11">
    <source>
        <dbReference type="Proteomes" id="UP001153620"/>
    </source>
</evidence>
<dbReference type="GO" id="GO:0006412">
    <property type="term" value="P:translation"/>
    <property type="evidence" value="ECO:0007669"/>
    <property type="project" value="InterPro"/>
</dbReference>
<dbReference type="GO" id="GO:0005762">
    <property type="term" value="C:mitochondrial large ribosomal subunit"/>
    <property type="evidence" value="ECO:0007669"/>
    <property type="project" value="TreeGrafter"/>
</dbReference>
<evidence type="ECO:0000256" key="2">
    <source>
        <dbReference type="ARBA" id="ARBA00008560"/>
    </source>
</evidence>
<dbReference type="InterPro" id="IPR011332">
    <property type="entry name" value="Ribosomal_zn-bd"/>
</dbReference>